<comment type="caution">
    <text evidence="2">The sequence shown here is derived from an EMBL/GenBank/DDBJ whole genome shotgun (WGS) entry which is preliminary data.</text>
</comment>
<keyword evidence="1" id="KW-0732">Signal</keyword>
<evidence type="ECO:0008006" key="4">
    <source>
        <dbReference type="Google" id="ProtNLM"/>
    </source>
</evidence>
<sequence length="673" mass="71911">MTRCIVLLAAVWLAAGSPAAQARTMTARIDRVETAVATLRQVRVRLDWPANAAHGELRLEAAWVEAPTLGYRFRDLAWRCPLSRGAEGRWRCDGELRSGRAAPLRLAVDLGPATTEAVLAQGPARIALRRSAAAPDETAIDLTRVPLAWAQALLAQGWEAGRLNAGTLDGGIAVQAPGQGALRVDGELRLTAAAFDTADGSIAGEDVGARVGIDYRRLGDTDLVALDAELRGGELLFGNAYLDLPDAPLPLRIDAVREGPDAGWRLPSFEWRDGAALHAHGSAALAADGGLRELDVVLRSDDASLLPARYLSGWLALGGLAGLQLDGALAVHLSVSDDRLRALDARLQMLDLRDGGGRFRFDGLDGDLRFAGEAEVDSELRWRGGALREIGFGPARLPFRSARGELRMREAVEVAMLGGRLRFDGFALRPPDDSEGLRLRFGLAVEALEVARLAESLDWPAFGGTLSGEIPQVRYADERLDFDGGLSVRVFDGTVAVSALAMERPFGVAPTLSADLAARDLDLLAITRVFDFGSISGRLSGRIDGLRLVDWRLSSFNAALYTGRRPGVRQRISQRAVQNISSVGDASFVGSLQGQLIGLFDDFGYARIGITCRLANEVCRMGGLRSAGNAFTIVEGAGLPRLQVVGHNRDVDWPLLVERVAAVAGGDVAPVVE</sequence>
<dbReference type="EMBL" id="JBFWIC010000001">
    <property type="protein sequence ID" value="MEZ0473212.1"/>
    <property type="molecule type" value="Genomic_DNA"/>
</dbReference>
<evidence type="ECO:0000256" key="1">
    <source>
        <dbReference type="SAM" id="SignalP"/>
    </source>
</evidence>
<feature type="chain" id="PRO_5045927596" description="Dicarboxylate transport domain-containing protein" evidence="1">
    <location>
        <begin position="23"/>
        <end position="673"/>
    </location>
</feature>
<accession>A0ABV4HKE9</accession>
<feature type="signal peptide" evidence="1">
    <location>
        <begin position="1"/>
        <end position="22"/>
    </location>
</feature>
<keyword evidence="3" id="KW-1185">Reference proteome</keyword>
<organism evidence="2 3">
    <name type="scientific">Luteimonas salinilitoris</name>
    <dbReference type="NCBI Taxonomy" id="3237697"/>
    <lineage>
        <taxon>Bacteria</taxon>
        <taxon>Pseudomonadati</taxon>
        <taxon>Pseudomonadota</taxon>
        <taxon>Gammaproteobacteria</taxon>
        <taxon>Lysobacterales</taxon>
        <taxon>Lysobacteraceae</taxon>
        <taxon>Luteimonas</taxon>
    </lineage>
</organism>
<evidence type="ECO:0000313" key="2">
    <source>
        <dbReference type="EMBL" id="MEZ0473212.1"/>
    </source>
</evidence>
<proteinExistence type="predicted"/>
<dbReference type="Proteomes" id="UP001566331">
    <property type="component" value="Unassembled WGS sequence"/>
</dbReference>
<dbReference type="RefSeq" id="WP_370563324.1">
    <property type="nucleotide sequence ID" value="NZ_JBFWIB010000003.1"/>
</dbReference>
<reference evidence="2 3" key="1">
    <citation type="submission" date="2024-07" db="EMBL/GenBank/DDBJ databases">
        <title>Luteimonas salilacus sp. nov., isolated from the shore soil of Salt Lake in Tibet of China.</title>
        <authorList>
            <person name="Zhang X."/>
            <person name="Li A."/>
        </authorList>
    </citation>
    <scope>NUCLEOTIDE SEQUENCE [LARGE SCALE GENOMIC DNA]</scope>
    <source>
        <strain evidence="2 3">B3-2-R+30</strain>
    </source>
</reference>
<protein>
    <recommendedName>
        <fullName evidence="4">Dicarboxylate transport domain-containing protein</fullName>
    </recommendedName>
</protein>
<gene>
    <name evidence="2" type="ORF">AB6713_01060</name>
</gene>
<name>A0ABV4HKE9_9GAMM</name>
<evidence type="ECO:0000313" key="3">
    <source>
        <dbReference type="Proteomes" id="UP001566331"/>
    </source>
</evidence>